<dbReference type="KEGG" id="llu:AKJ09_02557"/>
<dbReference type="Gene3D" id="2.120.10.30">
    <property type="entry name" value="TolB, C-terminal domain"/>
    <property type="match status" value="1"/>
</dbReference>
<protein>
    <recommendedName>
        <fullName evidence="4">TolB protein</fullName>
    </recommendedName>
</protein>
<keyword evidence="3" id="KW-1185">Reference proteome</keyword>
<dbReference type="SUPFAM" id="SSF82171">
    <property type="entry name" value="DPP6 N-terminal domain-like"/>
    <property type="match status" value="1"/>
</dbReference>
<evidence type="ECO:0008006" key="4">
    <source>
        <dbReference type="Google" id="ProtNLM"/>
    </source>
</evidence>
<evidence type="ECO:0000313" key="2">
    <source>
        <dbReference type="EMBL" id="AKU95893.1"/>
    </source>
</evidence>
<dbReference type="Proteomes" id="UP000064967">
    <property type="component" value="Chromosome"/>
</dbReference>
<dbReference type="InterPro" id="IPR011042">
    <property type="entry name" value="6-blade_b-propeller_TolB-like"/>
</dbReference>
<name>A0A0K1PQT6_9BACT</name>
<dbReference type="AlphaFoldDB" id="A0A0K1PQT6"/>
<gene>
    <name evidence="2" type="ORF">AKJ09_02557</name>
</gene>
<dbReference type="EMBL" id="CP012333">
    <property type="protein sequence ID" value="AKU95893.1"/>
    <property type="molecule type" value="Genomic_DNA"/>
</dbReference>
<evidence type="ECO:0000313" key="3">
    <source>
        <dbReference type="Proteomes" id="UP000064967"/>
    </source>
</evidence>
<feature type="region of interest" description="Disordered" evidence="1">
    <location>
        <begin position="16"/>
        <end position="47"/>
    </location>
</feature>
<sequence length="794" mass="82426">MFCFSILAAAAAAACGSDEDPGNGANPPGGPNGFDNDGSVDPNAQPFDVTPADLQTITVTTGQPAPTVEYKATLNGQPIAVGWSIDRGDIGAIPKGPSTSSIFTPKGTSGGLATISAGLNGRIVTRQVFVKVVSTQNGADPNAPGESGQIPKSPDDLKAGGGVGGVGGEGLGGAVTDPAIISALGSPQDGSGQNLGLLYPYDKTFFPRGQLAPLLMWRWTTGDADAIKIELSTSSGSFTYSGTFGRPAILPSTKFTRHPIPQDIWDIATNSAGGKLPDGTPDRLTVKLTVAKGTQAYGPIVQTWNVAPARLSGTVYYNSYGTQLVKNWTALDKKGHAIGAAILGIRSGQLGPQLVVGKDSPKDGNGNPADNSGCRVCHVVSSRGRWLVTQAEQGTPGNGRSFLYDLSAADVPNSSVQLANEGVFAWAAMTQDGSFALTNSVDPSSSNPGISGASNNTAKSSFWQFGATPTTAPMSGLPNNVAAGYPVFSPDDKKVAYIDATGATKDVHGALVVADYDAATHAFTNLKTIVTPAAGERIGFPSFLPDNSGIIYETEVRPSQSDSVMVTRDGARSEIWWVSLADGATPVRLDALNGKTSGALYLPKLPNNHGAGTATDPRSSYDETNLDDSTLHYEPTVLPIAVGGRAWVVFTSRRAYGNQLTATPWQSWPPDYDTTDLNQGAVKKLWVAAIDLGAAANSDPSHPAFYLPAQEILAGNSRGFWVLDPCKSDGEDCSTGDQCCNGFCQPNADETKLVCTNAPPANSCSGIQEKCTTSADCCDKSNQCINGFCAQGVK</sequence>
<proteinExistence type="predicted"/>
<feature type="region of interest" description="Disordered" evidence="1">
    <location>
        <begin position="136"/>
        <end position="164"/>
    </location>
</feature>
<reference evidence="2 3" key="1">
    <citation type="submission" date="2015-08" db="EMBL/GenBank/DDBJ databases">
        <authorList>
            <person name="Babu N.S."/>
            <person name="Beckwith C.J."/>
            <person name="Beseler K.G."/>
            <person name="Brison A."/>
            <person name="Carone J.V."/>
            <person name="Caskin T.P."/>
            <person name="Diamond M."/>
            <person name="Durham M.E."/>
            <person name="Foxe J.M."/>
            <person name="Go M."/>
            <person name="Henderson B.A."/>
            <person name="Jones I.B."/>
            <person name="McGettigan J.A."/>
            <person name="Micheletti S.J."/>
            <person name="Nasrallah M.E."/>
            <person name="Ortiz D."/>
            <person name="Piller C.R."/>
            <person name="Privatt S.R."/>
            <person name="Schneider S.L."/>
            <person name="Sharp S."/>
            <person name="Smith T.C."/>
            <person name="Stanton J.D."/>
            <person name="Ullery H.E."/>
            <person name="Wilson R.J."/>
            <person name="Serrano M.G."/>
            <person name="Buck G."/>
            <person name="Lee V."/>
            <person name="Wang Y."/>
            <person name="Carvalho R."/>
            <person name="Voegtly L."/>
            <person name="Shi R."/>
            <person name="Duckworth R."/>
            <person name="Johnson A."/>
            <person name="Loviza R."/>
            <person name="Walstead R."/>
            <person name="Shah Z."/>
            <person name="Kiflezghi M."/>
            <person name="Wade K."/>
            <person name="Ball S.L."/>
            <person name="Bradley K.W."/>
            <person name="Asai D.J."/>
            <person name="Bowman C.A."/>
            <person name="Russell D.A."/>
            <person name="Pope W.H."/>
            <person name="Jacobs-Sera D."/>
            <person name="Hendrix R.W."/>
            <person name="Hatfull G.F."/>
        </authorList>
    </citation>
    <scope>NUCLEOTIDE SEQUENCE [LARGE SCALE GENOMIC DNA]</scope>
    <source>
        <strain evidence="2 3">DSM 27648</strain>
    </source>
</reference>
<organism evidence="2 3">
    <name type="scientific">Labilithrix luteola</name>
    <dbReference type="NCBI Taxonomy" id="1391654"/>
    <lineage>
        <taxon>Bacteria</taxon>
        <taxon>Pseudomonadati</taxon>
        <taxon>Myxococcota</taxon>
        <taxon>Polyangia</taxon>
        <taxon>Polyangiales</taxon>
        <taxon>Labilitrichaceae</taxon>
        <taxon>Labilithrix</taxon>
    </lineage>
</organism>
<evidence type="ECO:0000256" key="1">
    <source>
        <dbReference type="SAM" id="MobiDB-lite"/>
    </source>
</evidence>
<accession>A0A0K1PQT6</accession>